<evidence type="ECO:0000313" key="2">
    <source>
        <dbReference type="EMBL" id="VFK55107.1"/>
    </source>
</evidence>
<dbReference type="EMBL" id="CAADFX010000027">
    <property type="protein sequence ID" value="VFK55107.1"/>
    <property type="molecule type" value="Genomic_DNA"/>
</dbReference>
<sequence>MKIGIIFKELTGVDIDSCTFEEAEKLILTVHGKERLSMSYQSTSFVPMRGNVFPVSEYIDIDKEIDSQFLSMEKAYKRYNYDR</sequence>
<dbReference type="EMBL" id="CAADFV010000041">
    <property type="protein sequence ID" value="VFK56376.1"/>
    <property type="molecule type" value="Genomic_DNA"/>
</dbReference>
<name>A0A450ZMY7_9GAMM</name>
<dbReference type="EMBL" id="CAADFY010000041">
    <property type="protein sequence ID" value="VFK54326.1"/>
    <property type="molecule type" value="Genomic_DNA"/>
</dbReference>
<accession>A0A450ZMY7</accession>
<evidence type="ECO:0000313" key="1">
    <source>
        <dbReference type="EMBL" id="VFK54326.1"/>
    </source>
</evidence>
<organism evidence="2">
    <name type="scientific">Candidatus Kentrum sp. TUN</name>
    <dbReference type="NCBI Taxonomy" id="2126343"/>
    <lineage>
        <taxon>Bacteria</taxon>
        <taxon>Pseudomonadati</taxon>
        <taxon>Pseudomonadota</taxon>
        <taxon>Gammaproteobacteria</taxon>
        <taxon>Candidatus Kentrum</taxon>
    </lineage>
</organism>
<protein>
    <submittedName>
        <fullName evidence="2">Uncharacterized protein</fullName>
    </submittedName>
</protein>
<reference evidence="2" key="1">
    <citation type="submission" date="2019-02" db="EMBL/GenBank/DDBJ databases">
        <authorList>
            <person name="Gruber-Vodicka R. H."/>
            <person name="Seah K. B. B."/>
        </authorList>
    </citation>
    <scope>NUCLEOTIDE SEQUENCE</scope>
    <source>
        <strain evidence="2">BECK_BY1</strain>
        <strain evidence="3">BECK_BY2</strain>
        <strain evidence="1">BECK_BY3</strain>
    </source>
</reference>
<evidence type="ECO:0000313" key="3">
    <source>
        <dbReference type="EMBL" id="VFK56376.1"/>
    </source>
</evidence>
<dbReference type="AlphaFoldDB" id="A0A450ZMY7"/>
<gene>
    <name evidence="2" type="ORF">BECKTUN1418D_GA0071000_102719</name>
    <name evidence="3" type="ORF">BECKTUN1418E_GA0071001_10414</name>
    <name evidence="1" type="ORF">BECKTUN1418F_GA0071002_10414</name>
</gene>
<proteinExistence type="predicted"/>